<feature type="signal peptide" evidence="9">
    <location>
        <begin position="1"/>
        <end position="28"/>
    </location>
</feature>
<dbReference type="GO" id="GO:0008233">
    <property type="term" value="F:peptidase activity"/>
    <property type="evidence" value="ECO:0007669"/>
    <property type="project" value="UniProtKB-KW"/>
</dbReference>
<evidence type="ECO:0000313" key="11">
    <source>
        <dbReference type="EMBL" id="MFD2420957.1"/>
    </source>
</evidence>
<dbReference type="PANTHER" id="PTHR14218:SF15">
    <property type="entry name" value="TRIPEPTIDYL-PEPTIDASE 1"/>
    <property type="match status" value="1"/>
</dbReference>
<reference evidence="12" key="1">
    <citation type="journal article" date="2019" name="Int. J. Syst. Evol. Microbiol.">
        <title>The Global Catalogue of Microorganisms (GCM) 10K type strain sequencing project: providing services to taxonomists for standard genome sequencing and annotation.</title>
        <authorList>
            <consortium name="The Broad Institute Genomics Platform"/>
            <consortium name="The Broad Institute Genome Sequencing Center for Infectious Disease"/>
            <person name="Wu L."/>
            <person name="Ma J."/>
        </authorList>
    </citation>
    <scope>NUCLEOTIDE SEQUENCE [LARGE SCALE GENOMIC DNA]</scope>
    <source>
        <strain evidence="12">CGMCC 4.7645</strain>
    </source>
</reference>
<dbReference type="SUPFAM" id="SSF54897">
    <property type="entry name" value="Protease propeptides/inhibitors"/>
    <property type="match status" value="1"/>
</dbReference>
<organism evidence="11 12">
    <name type="scientific">Amycolatopsis pigmentata</name>
    <dbReference type="NCBI Taxonomy" id="450801"/>
    <lineage>
        <taxon>Bacteria</taxon>
        <taxon>Bacillati</taxon>
        <taxon>Actinomycetota</taxon>
        <taxon>Actinomycetes</taxon>
        <taxon>Pseudonocardiales</taxon>
        <taxon>Pseudonocardiaceae</taxon>
        <taxon>Amycolatopsis</taxon>
    </lineage>
</organism>
<sequence>MRKKRHLYAAMGCLAAAAVVLPVVTAQADDPQRVPLGGMETRSGDVVRKGTDNGPTDPASPVTAQVFLAGDTKGLADYARAVSDPANPSYGHYLTPEDTRGRFGPTQRRIDAVSEWLRGTGLSIDSATPRAVVVHGTAAQAASAFGTHFENYTYYSTPYRATTSPITVPAAVAPDILTVTGLTMPTGPRRKPGPPPQPTPGTPSANTTNDTGKRAAKNLAAQAGKPRNPCPAYYGDTPATDLPPAYGHPVQWAPCGYTPQQMRDAYGVTGTGLTGKGVTIGIIGISNEINILPDANRFSTEHGEPAFAPGQFTAYVPADARPEPVSGEEAMDVQGAHAMAPDANIAFVVGSRASLGDDVLDAVVQIVDRHLADVVSGSIITGYTPGAAPEAIAAYERVFQEAAVEGIALNFASGDSGGGLIDGVPTVEYPGSSPWVTSVGGTSLAIGEQNSYLWEIGWANDKSELSADGTRWDPEPPGDQSKASGGGTSTVFPQPFYQNGVVPASFAGTPPMRTVPDVSASADPELNLFIGVTQADRNGNLAYTVENGGGTSLASPLFTGIEALLVQEHGPIGFANPALYARHGGENYHRILGNPVGTKDTVAYATMFHDQIELVTPGQFADSNLKFAPGYNTTTGLGSPTRQLIDSFRPKR</sequence>
<feature type="chain" id="PRO_5047384119" evidence="9">
    <location>
        <begin position="29"/>
        <end position="652"/>
    </location>
</feature>
<keyword evidence="2 11" id="KW-0645">Protease</keyword>
<dbReference type="Pfam" id="PF09286">
    <property type="entry name" value="Pro-kuma_activ"/>
    <property type="match status" value="1"/>
</dbReference>
<dbReference type="RefSeq" id="WP_378269279.1">
    <property type="nucleotide sequence ID" value="NZ_JBHUKR010000021.1"/>
</dbReference>
<evidence type="ECO:0000313" key="12">
    <source>
        <dbReference type="Proteomes" id="UP001597417"/>
    </source>
</evidence>
<dbReference type="InterPro" id="IPR015366">
    <property type="entry name" value="S53_propep"/>
</dbReference>
<dbReference type="InterPro" id="IPR000209">
    <property type="entry name" value="Peptidase_S8/S53_dom"/>
</dbReference>
<dbReference type="SUPFAM" id="SSF52743">
    <property type="entry name" value="Subtilisin-like"/>
    <property type="match status" value="1"/>
</dbReference>
<evidence type="ECO:0000256" key="2">
    <source>
        <dbReference type="ARBA" id="ARBA00022670"/>
    </source>
</evidence>
<comment type="cofactor">
    <cofactor evidence="1">
        <name>Ca(2+)</name>
        <dbReference type="ChEBI" id="CHEBI:29108"/>
    </cofactor>
</comment>
<dbReference type="InterPro" id="IPR036852">
    <property type="entry name" value="Peptidase_S8/S53_dom_sf"/>
</dbReference>
<dbReference type="Gene3D" id="3.40.50.200">
    <property type="entry name" value="Peptidase S8/S53 domain"/>
    <property type="match status" value="1"/>
</dbReference>
<evidence type="ECO:0000256" key="7">
    <source>
        <dbReference type="ARBA" id="ARBA00023145"/>
    </source>
</evidence>
<keyword evidence="3" id="KW-0479">Metal-binding</keyword>
<dbReference type="GO" id="GO:0006508">
    <property type="term" value="P:proteolysis"/>
    <property type="evidence" value="ECO:0007669"/>
    <property type="project" value="UniProtKB-KW"/>
</dbReference>
<keyword evidence="6" id="KW-0106">Calcium</keyword>
<feature type="compositionally biased region" description="Basic and acidic residues" evidence="8">
    <location>
        <begin position="42"/>
        <end position="51"/>
    </location>
</feature>
<name>A0ABW5G264_9PSEU</name>
<keyword evidence="4" id="KW-0378">Hydrolase</keyword>
<comment type="caution">
    <text evidence="11">The sequence shown here is derived from an EMBL/GenBank/DDBJ whole genome shotgun (WGS) entry which is preliminary data.</text>
</comment>
<dbReference type="InterPro" id="IPR050819">
    <property type="entry name" value="Tripeptidyl-peptidase_I"/>
</dbReference>
<dbReference type="PROSITE" id="PS51695">
    <property type="entry name" value="SEDOLISIN"/>
    <property type="match status" value="1"/>
</dbReference>
<proteinExistence type="predicted"/>
<dbReference type="Proteomes" id="UP001597417">
    <property type="component" value="Unassembled WGS sequence"/>
</dbReference>
<dbReference type="CDD" id="cd11377">
    <property type="entry name" value="Pro-peptidase_S53"/>
    <property type="match status" value="1"/>
</dbReference>
<evidence type="ECO:0000256" key="4">
    <source>
        <dbReference type="ARBA" id="ARBA00022801"/>
    </source>
</evidence>
<keyword evidence="5" id="KW-0720">Serine protease</keyword>
<evidence type="ECO:0000256" key="6">
    <source>
        <dbReference type="ARBA" id="ARBA00022837"/>
    </source>
</evidence>
<feature type="compositionally biased region" description="Basic and acidic residues" evidence="8">
    <location>
        <begin position="465"/>
        <end position="474"/>
    </location>
</feature>
<dbReference type="SMART" id="SM00944">
    <property type="entry name" value="Pro-kuma_activ"/>
    <property type="match status" value="1"/>
</dbReference>
<dbReference type="InterPro" id="IPR023828">
    <property type="entry name" value="Peptidase_S8_Ser-AS"/>
</dbReference>
<evidence type="ECO:0000256" key="1">
    <source>
        <dbReference type="ARBA" id="ARBA00001913"/>
    </source>
</evidence>
<evidence type="ECO:0000256" key="3">
    <source>
        <dbReference type="ARBA" id="ARBA00022723"/>
    </source>
</evidence>
<evidence type="ECO:0000256" key="5">
    <source>
        <dbReference type="ARBA" id="ARBA00022825"/>
    </source>
</evidence>
<feature type="region of interest" description="Disordered" evidence="8">
    <location>
        <begin position="465"/>
        <end position="490"/>
    </location>
</feature>
<keyword evidence="7" id="KW-0865">Zymogen</keyword>
<evidence type="ECO:0000259" key="10">
    <source>
        <dbReference type="PROSITE" id="PS51695"/>
    </source>
</evidence>
<evidence type="ECO:0000256" key="8">
    <source>
        <dbReference type="SAM" id="MobiDB-lite"/>
    </source>
</evidence>
<evidence type="ECO:0000256" key="9">
    <source>
        <dbReference type="SAM" id="SignalP"/>
    </source>
</evidence>
<dbReference type="PANTHER" id="PTHR14218">
    <property type="entry name" value="PROTEASE S8 TRIPEPTIDYL PEPTIDASE I CLN2"/>
    <property type="match status" value="1"/>
</dbReference>
<dbReference type="Pfam" id="PF00082">
    <property type="entry name" value="Peptidase_S8"/>
    <property type="match status" value="1"/>
</dbReference>
<dbReference type="InterPro" id="IPR030400">
    <property type="entry name" value="Sedolisin_dom"/>
</dbReference>
<dbReference type="CDD" id="cd04056">
    <property type="entry name" value="Peptidases_S53"/>
    <property type="match status" value="1"/>
</dbReference>
<keyword evidence="12" id="KW-1185">Reference proteome</keyword>
<keyword evidence="9" id="KW-0732">Signal</keyword>
<feature type="domain" description="Peptidase S53" evidence="10">
    <location>
        <begin position="256"/>
        <end position="652"/>
    </location>
</feature>
<feature type="region of interest" description="Disordered" evidence="8">
    <location>
        <begin position="32"/>
        <end position="60"/>
    </location>
</feature>
<dbReference type="EMBL" id="JBHUKR010000021">
    <property type="protein sequence ID" value="MFD2420957.1"/>
    <property type="molecule type" value="Genomic_DNA"/>
</dbReference>
<dbReference type="PROSITE" id="PS00138">
    <property type="entry name" value="SUBTILASE_SER"/>
    <property type="match status" value="1"/>
</dbReference>
<accession>A0ABW5G264</accession>
<gene>
    <name evidence="11" type="ORF">ACFSXZ_31965</name>
</gene>
<protein>
    <submittedName>
        <fullName evidence="11">Protease pro-enzyme activation domain-containing protein</fullName>
    </submittedName>
</protein>
<feature type="region of interest" description="Disordered" evidence="8">
    <location>
        <begin position="180"/>
        <end position="211"/>
    </location>
</feature>